<evidence type="ECO:0000313" key="1">
    <source>
        <dbReference type="EMBL" id="CAI9773621.1"/>
    </source>
</evidence>
<keyword evidence="2" id="KW-1185">Reference proteome</keyword>
<gene>
    <name evidence="1" type="ORF">FPE_LOCUS21051</name>
</gene>
<sequence length="215" mass="24123">MVCESSEAVGAGVGGGSSGSKMPTLEEYGIILLFSDDECKQRGIAILSEMKKSRVLRRKLKDYRKNLNHMLCMTIWIIRSLIRSDTETAKSGLASILCSIKKERSSIPYQECPSLQQSFPCKMWTSINFLSIKEENRFLSEEVQRVLTSRTQIGEAWTINSNLPCMDGKKWLIFPAKSEAQADIHLHNLTSRLTQISEHLALSTSNRLGAPLDLI</sequence>
<reference evidence="1" key="1">
    <citation type="submission" date="2023-05" db="EMBL/GenBank/DDBJ databases">
        <authorList>
            <person name="Huff M."/>
        </authorList>
    </citation>
    <scope>NUCLEOTIDE SEQUENCE</scope>
</reference>
<name>A0AAD2E3N1_9LAMI</name>
<proteinExistence type="predicted"/>
<evidence type="ECO:0000313" key="2">
    <source>
        <dbReference type="Proteomes" id="UP000834106"/>
    </source>
</evidence>
<organism evidence="1 2">
    <name type="scientific">Fraxinus pennsylvanica</name>
    <dbReference type="NCBI Taxonomy" id="56036"/>
    <lineage>
        <taxon>Eukaryota</taxon>
        <taxon>Viridiplantae</taxon>
        <taxon>Streptophyta</taxon>
        <taxon>Embryophyta</taxon>
        <taxon>Tracheophyta</taxon>
        <taxon>Spermatophyta</taxon>
        <taxon>Magnoliopsida</taxon>
        <taxon>eudicotyledons</taxon>
        <taxon>Gunneridae</taxon>
        <taxon>Pentapetalae</taxon>
        <taxon>asterids</taxon>
        <taxon>lamiids</taxon>
        <taxon>Lamiales</taxon>
        <taxon>Oleaceae</taxon>
        <taxon>Oleeae</taxon>
        <taxon>Fraxinus</taxon>
    </lineage>
</organism>
<accession>A0AAD2E3N1</accession>
<dbReference type="AlphaFoldDB" id="A0AAD2E3N1"/>
<protein>
    <submittedName>
        <fullName evidence="1">Uncharacterized protein</fullName>
    </submittedName>
</protein>
<dbReference type="Proteomes" id="UP000834106">
    <property type="component" value="Chromosome 13"/>
</dbReference>
<dbReference type="EMBL" id="OU503048">
    <property type="protein sequence ID" value="CAI9773621.1"/>
    <property type="molecule type" value="Genomic_DNA"/>
</dbReference>